<comment type="caution">
    <text evidence="3">The sequence shown here is derived from an EMBL/GenBank/DDBJ whole genome shotgun (WGS) entry which is preliminary data.</text>
</comment>
<dbReference type="Pfam" id="PF07282">
    <property type="entry name" value="Cas12f1-like_TNB"/>
    <property type="match status" value="1"/>
</dbReference>
<keyword evidence="4" id="KW-1185">Reference proteome</keyword>
<feature type="domain" description="Cas12f1-like TNB" evidence="2">
    <location>
        <begin position="1"/>
        <end position="61"/>
    </location>
</feature>
<dbReference type="Proteomes" id="UP000011566">
    <property type="component" value="Unassembled WGS sequence"/>
</dbReference>
<name>M0LYR7_9EURY</name>
<accession>M0LYR7</accession>
<reference evidence="3 4" key="1">
    <citation type="journal article" date="2014" name="PLoS Genet.">
        <title>Phylogenetically driven sequencing of extremely halophilic archaea reveals strategies for static and dynamic osmo-response.</title>
        <authorList>
            <person name="Becker E.A."/>
            <person name="Seitzer P.M."/>
            <person name="Tritt A."/>
            <person name="Larsen D."/>
            <person name="Krusor M."/>
            <person name="Yao A.I."/>
            <person name="Wu D."/>
            <person name="Madern D."/>
            <person name="Eisen J.A."/>
            <person name="Darling A.E."/>
            <person name="Facciotti M.T."/>
        </authorList>
    </citation>
    <scope>NUCLEOTIDE SEQUENCE [LARGE SCALE GENOMIC DNA]</scope>
    <source>
        <strain evidence="3 4">100A6</strain>
    </source>
</reference>
<evidence type="ECO:0000256" key="1">
    <source>
        <dbReference type="ARBA" id="ARBA00023125"/>
    </source>
</evidence>
<dbReference type="PATRIC" id="fig|1132509.6.peg.2967"/>
<dbReference type="GO" id="GO:0003677">
    <property type="term" value="F:DNA binding"/>
    <property type="evidence" value="ECO:0007669"/>
    <property type="project" value="UniProtKB-KW"/>
</dbReference>
<gene>
    <name evidence="3" type="ORF">C447_12852</name>
</gene>
<dbReference type="EMBL" id="AOMB01000035">
    <property type="protein sequence ID" value="EMA37260.1"/>
    <property type="molecule type" value="Genomic_DNA"/>
</dbReference>
<dbReference type="eggNOG" id="arCOG00683">
    <property type="taxonomic scope" value="Archaea"/>
</dbReference>
<evidence type="ECO:0000313" key="3">
    <source>
        <dbReference type="EMBL" id="EMA37260.1"/>
    </source>
</evidence>
<organism evidence="3 4">
    <name type="scientific">Halococcus hamelinensis 100A6</name>
    <dbReference type="NCBI Taxonomy" id="1132509"/>
    <lineage>
        <taxon>Archaea</taxon>
        <taxon>Methanobacteriati</taxon>
        <taxon>Methanobacteriota</taxon>
        <taxon>Stenosarchaea group</taxon>
        <taxon>Halobacteria</taxon>
        <taxon>Halobacteriales</taxon>
        <taxon>Halococcaceae</taxon>
        <taxon>Halococcus</taxon>
    </lineage>
</organism>
<proteinExistence type="predicted"/>
<dbReference type="OrthoDB" id="210354at2157"/>
<dbReference type="AlphaFoldDB" id="M0LYR7"/>
<evidence type="ECO:0000259" key="2">
    <source>
        <dbReference type="Pfam" id="PF07282"/>
    </source>
</evidence>
<dbReference type="InterPro" id="IPR010095">
    <property type="entry name" value="Cas12f1-like_TNB"/>
</dbReference>
<protein>
    <submittedName>
        <fullName evidence="3">Transposase, IS605 OrfB family protein</fullName>
    </submittedName>
</protein>
<keyword evidence="1" id="KW-0238">DNA-binding</keyword>
<evidence type="ECO:0000313" key="4">
    <source>
        <dbReference type="Proteomes" id="UP000011566"/>
    </source>
</evidence>
<sequence length="107" mass="11778">MLEYKGEAAGIEVVIESERDTSKTCSVCSHKNGSQRVERGLYHCQQCGRTANADANGAENIRQTLLPNPDPFDRLDRDNGCLAQPAVCSFDATDGQFHPQERAHCEP</sequence>